<dbReference type="Proteomes" id="UP000027586">
    <property type="component" value="Unassembled WGS sequence"/>
</dbReference>
<evidence type="ECO:0000313" key="2">
    <source>
        <dbReference type="Proteomes" id="UP000027586"/>
    </source>
</evidence>
<evidence type="ECO:0000313" key="1">
    <source>
        <dbReference type="EMBL" id="CDH60763.1"/>
    </source>
</evidence>
<organism evidence="1 2">
    <name type="scientific">Lichtheimia corymbifera JMRC:FSU:9682</name>
    <dbReference type="NCBI Taxonomy" id="1263082"/>
    <lineage>
        <taxon>Eukaryota</taxon>
        <taxon>Fungi</taxon>
        <taxon>Fungi incertae sedis</taxon>
        <taxon>Mucoromycota</taxon>
        <taxon>Mucoromycotina</taxon>
        <taxon>Mucoromycetes</taxon>
        <taxon>Mucorales</taxon>
        <taxon>Lichtheimiaceae</taxon>
        <taxon>Lichtheimia</taxon>
    </lineage>
</organism>
<dbReference type="VEuPathDB" id="FungiDB:LCOR_11542.1"/>
<sequence length="93" mass="10502">MYYLPQLLSSSKSESLPQRHITRKITCGLSTFSNHWRFMHGYGQYGQGTIVLPNRSTLQPESKTKTNQGLTIQNANTIMECPYHITAVLAIDS</sequence>
<accession>A0A068SEI1</accession>
<proteinExistence type="predicted"/>
<protein>
    <submittedName>
        <fullName evidence="1">Uncharacterized protein</fullName>
    </submittedName>
</protein>
<dbReference type="AlphaFoldDB" id="A0A068SEI1"/>
<dbReference type="OrthoDB" id="10515784at2759"/>
<gene>
    <name evidence="1" type="ORF">LCOR_11542.1</name>
</gene>
<dbReference type="EMBL" id="CBTN010000106">
    <property type="protein sequence ID" value="CDH60763.1"/>
    <property type="molecule type" value="Genomic_DNA"/>
</dbReference>
<comment type="caution">
    <text evidence="1">The sequence shown here is derived from an EMBL/GenBank/DDBJ whole genome shotgun (WGS) entry which is preliminary data.</text>
</comment>
<reference evidence="1" key="1">
    <citation type="submission" date="2013-08" db="EMBL/GenBank/DDBJ databases">
        <title>Gene expansion shapes genome architecture in the human pathogen Lichtheimia corymbifera: an evolutionary genomics analysis in the ancient terrestrial Mucorales (Mucoromycotina).</title>
        <authorList>
            <person name="Schwartze V.U."/>
            <person name="Winter S."/>
            <person name="Shelest E."/>
            <person name="Marcet-Houben M."/>
            <person name="Horn F."/>
            <person name="Wehner S."/>
            <person name="Hoffmann K."/>
            <person name="Riege K."/>
            <person name="Sammeth M."/>
            <person name="Nowrousian M."/>
            <person name="Valiante V."/>
            <person name="Linde J."/>
            <person name="Jacobsen I.D."/>
            <person name="Marz M."/>
            <person name="Brakhage A.A."/>
            <person name="Gabaldon T."/>
            <person name="Bocker S."/>
            <person name="Voigt K."/>
        </authorList>
    </citation>
    <scope>NUCLEOTIDE SEQUENCE [LARGE SCALE GENOMIC DNA]</scope>
    <source>
        <strain evidence="1">FSU 9682</strain>
    </source>
</reference>
<name>A0A068SEI1_9FUNG</name>
<keyword evidence="2" id="KW-1185">Reference proteome</keyword>